<evidence type="ECO:0000313" key="2">
    <source>
        <dbReference type="EMBL" id="KYC52311.1"/>
    </source>
</evidence>
<dbReference type="Proteomes" id="UP000075398">
    <property type="component" value="Unassembled WGS sequence"/>
</dbReference>
<protein>
    <submittedName>
        <fullName evidence="2">ThiS family protein</fullName>
    </submittedName>
</protein>
<dbReference type="EMBL" id="LNGC01000027">
    <property type="protein sequence ID" value="KYC52311.1"/>
    <property type="molecule type" value="Genomic_DNA"/>
</dbReference>
<dbReference type="AlphaFoldDB" id="A0A150J536"/>
<organism evidence="2 3">
    <name type="scientific">Candidatus Methanofastidiosum methylothiophilum</name>
    <dbReference type="NCBI Taxonomy" id="1705564"/>
    <lineage>
        <taxon>Archaea</taxon>
        <taxon>Methanobacteriati</taxon>
        <taxon>Methanobacteriota</taxon>
        <taxon>Stenosarchaea group</taxon>
        <taxon>Candidatus Methanofastidiosia</taxon>
        <taxon>Candidatus Methanofastidiosales</taxon>
        <taxon>Candidatus Methanofastidiosaceae</taxon>
        <taxon>Candidatus Methanofastidiosum</taxon>
    </lineage>
</organism>
<dbReference type="InterPro" id="IPR010038">
    <property type="entry name" value="MoaD_arc-typ"/>
</dbReference>
<dbReference type="GO" id="GO:1990133">
    <property type="term" value="C:molybdopterin adenylyltransferase complex"/>
    <property type="evidence" value="ECO:0007669"/>
    <property type="project" value="TreeGrafter"/>
</dbReference>
<gene>
    <name evidence="2" type="ORF">AMQ22_00875</name>
</gene>
<dbReference type="GO" id="GO:0000166">
    <property type="term" value="F:nucleotide binding"/>
    <property type="evidence" value="ECO:0007669"/>
    <property type="project" value="UniProtKB-KW"/>
</dbReference>
<dbReference type="SUPFAM" id="SSF54285">
    <property type="entry name" value="MoaD/ThiS"/>
    <property type="match status" value="1"/>
</dbReference>
<evidence type="ECO:0000256" key="1">
    <source>
        <dbReference type="ARBA" id="ARBA00022741"/>
    </source>
</evidence>
<dbReference type="GO" id="GO:0006777">
    <property type="term" value="P:Mo-molybdopterin cofactor biosynthetic process"/>
    <property type="evidence" value="ECO:0007669"/>
    <property type="project" value="InterPro"/>
</dbReference>
<evidence type="ECO:0000313" key="3">
    <source>
        <dbReference type="Proteomes" id="UP000075398"/>
    </source>
</evidence>
<dbReference type="NCBIfam" id="TIGR01687">
    <property type="entry name" value="moaD_arch"/>
    <property type="match status" value="1"/>
</dbReference>
<proteinExistence type="predicted"/>
<dbReference type="PANTHER" id="PTHR33359:SF1">
    <property type="entry name" value="MOLYBDOPTERIN SYNTHASE SULFUR CARRIER SUBUNIT"/>
    <property type="match status" value="1"/>
</dbReference>
<dbReference type="InterPro" id="IPR012675">
    <property type="entry name" value="Beta-grasp_dom_sf"/>
</dbReference>
<dbReference type="InterPro" id="IPR016155">
    <property type="entry name" value="Mopterin_synth/thiamin_S_b"/>
</dbReference>
<sequence length="84" mass="9428">MKILYFGDLKDITLKREEDIEVESIKISDLKNLLSEKYPPLKESFLNDEVRIIVNGKDYSFTGGDKTLISKGFEIALFSPVGGG</sequence>
<reference evidence="2 3" key="1">
    <citation type="journal article" date="2016" name="ISME J.">
        <title>Chasing the elusive Euryarchaeota class WSA2: genomes reveal a uniquely fastidious methyl-reducing methanogen.</title>
        <authorList>
            <person name="Nobu M.K."/>
            <person name="Narihiro T."/>
            <person name="Kuroda K."/>
            <person name="Mei R."/>
            <person name="Liu W.T."/>
        </authorList>
    </citation>
    <scope>NUCLEOTIDE SEQUENCE [LARGE SCALE GENOMIC DNA]</scope>
    <source>
        <strain evidence="2">U1lsi0528_Bin055</strain>
    </source>
</reference>
<dbReference type="PANTHER" id="PTHR33359">
    <property type="entry name" value="MOLYBDOPTERIN SYNTHASE SULFUR CARRIER SUBUNIT"/>
    <property type="match status" value="1"/>
</dbReference>
<dbReference type="Pfam" id="PF02597">
    <property type="entry name" value="ThiS"/>
    <property type="match status" value="1"/>
</dbReference>
<dbReference type="Gene3D" id="3.10.20.30">
    <property type="match status" value="1"/>
</dbReference>
<name>A0A150J536_9EURY</name>
<dbReference type="CDD" id="cd17040">
    <property type="entry name" value="Ubl_MoaD_like"/>
    <property type="match status" value="1"/>
</dbReference>
<dbReference type="InterPro" id="IPR003749">
    <property type="entry name" value="ThiS/MoaD-like"/>
</dbReference>
<dbReference type="InterPro" id="IPR044672">
    <property type="entry name" value="MOCS2A"/>
</dbReference>
<keyword evidence="1" id="KW-0547">Nucleotide-binding</keyword>
<accession>A0A150J536</accession>
<comment type="caution">
    <text evidence="2">The sequence shown here is derived from an EMBL/GenBank/DDBJ whole genome shotgun (WGS) entry which is preliminary data.</text>
</comment>